<keyword evidence="1" id="KW-0812">Transmembrane</keyword>
<proteinExistence type="predicted"/>
<dbReference type="RefSeq" id="WP_164356125.1">
    <property type="nucleotide sequence ID" value="NZ_JAABNT010000030.1"/>
</dbReference>
<organism evidence="2 3">
    <name type="scientific">Sulfitobacter sediminilitoris</name>
    <dbReference type="NCBI Taxonomy" id="2698830"/>
    <lineage>
        <taxon>Bacteria</taxon>
        <taxon>Pseudomonadati</taxon>
        <taxon>Pseudomonadota</taxon>
        <taxon>Alphaproteobacteria</taxon>
        <taxon>Rhodobacterales</taxon>
        <taxon>Roseobacteraceae</taxon>
        <taxon>Sulfitobacter</taxon>
    </lineage>
</organism>
<dbReference type="AlphaFoldDB" id="A0A6P0CKB7"/>
<accession>A0A6P0CKB7</accession>
<gene>
    <name evidence="2" type="ORF">GV827_21625</name>
</gene>
<dbReference type="Proteomes" id="UP000468591">
    <property type="component" value="Unassembled WGS sequence"/>
</dbReference>
<keyword evidence="1" id="KW-0472">Membrane</keyword>
<sequence>MTLTLEEQPKQLFSESGRGNFHRGLIGAVVLLFLVAAAEMLFFGVGFYDQLTLHPFWIVILITAMQHGVGVAFATVVIATLLIGLPDRLVGEAASMHAARVAVLPLQWLVVALVVGLYRQKEIIKKDGLSAEVTRLEGMSESLAAEVDRMDGMVAQLEREAATRPIMQSNVEVSRRSDEIEHFRRALPELAALAGATGTDLPTTFEAAANALFETPVALLVTSQEQGTLLMGTMPDFADTPRALSDLVLAVLEKRDQAATVVFREEGIEADGAATLARRYAHIDAELSATVILFAPDVARAEASTNQVEILAEMARIAIDRLSRALEAGEDAGSASQALD</sequence>
<name>A0A6P0CKB7_9RHOB</name>
<evidence type="ECO:0000313" key="2">
    <source>
        <dbReference type="EMBL" id="NEK24973.1"/>
    </source>
</evidence>
<reference evidence="2 3" key="1">
    <citation type="submission" date="2020-01" db="EMBL/GenBank/DDBJ databases">
        <title>Sulfitobacter sediminilitoris sp. nov., isolated from a tidal flat.</title>
        <authorList>
            <person name="Park S."/>
            <person name="Yoon J.-H."/>
        </authorList>
    </citation>
    <scope>NUCLEOTIDE SEQUENCE [LARGE SCALE GENOMIC DNA]</scope>
    <source>
        <strain evidence="2 3">JBTF-M27</strain>
    </source>
</reference>
<feature type="transmembrane region" description="Helical" evidence="1">
    <location>
        <begin position="97"/>
        <end position="118"/>
    </location>
</feature>
<keyword evidence="1" id="KW-1133">Transmembrane helix</keyword>
<comment type="caution">
    <text evidence="2">The sequence shown here is derived from an EMBL/GenBank/DDBJ whole genome shotgun (WGS) entry which is preliminary data.</text>
</comment>
<keyword evidence="3" id="KW-1185">Reference proteome</keyword>
<dbReference type="EMBL" id="JAABNT010000030">
    <property type="protein sequence ID" value="NEK24973.1"/>
    <property type="molecule type" value="Genomic_DNA"/>
</dbReference>
<evidence type="ECO:0000256" key="1">
    <source>
        <dbReference type="SAM" id="Phobius"/>
    </source>
</evidence>
<protein>
    <submittedName>
        <fullName evidence="2">Uncharacterized protein</fullName>
    </submittedName>
</protein>
<evidence type="ECO:0000313" key="3">
    <source>
        <dbReference type="Proteomes" id="UP000468591"/>
    </source>
</evidence>
<feature type="transmembrane region" description="Helical" evidence="1">
    <location>
        <begin position="25"/>
        <end position="48"/>
    </location>
</feature>
<feature type="transmembrane region" description="Helical" evidence="1">
    <location>
        <begin position="55"/>
        <end position="85"/>
    </location>
</feature>